<dbReference type="GO" id="GO:0009245">
    <property type="term" value="P:lipid A biosynthetic process"/>
    <property type="evidence" value="ECO:0007669"/>
    <property type="project" value="UniProtKB-KW"/>
</dbReference>
<evidence type="ECO:0000313" key="12">
    <source>
        <dbReference type="Proteomes" id="UP000609531"/>
    </source>
</evidence>
<keyword evidence="5" id="KW-0444">Lipid biosynthesis</keyword>
<evidence type="ECO:0000256" key="3">
    <source>
        <dbReference type="ARBA" id="ARBA00012687"/>
    </source>
</evidence>
<comment type="caution">
    <text evidence="11">The sequence shown here is derived from an EMBL/GenBank/DDBJ whole genome shotgun (WGS) entry which is preliminary data.</text>
</comment>
<dbReference type="InterPro" id="IPR003835">
    <property type="entry name" value="Glyco_trans_19"/>
</dbReference>
<evidence type="ECO:0000256" key="10">
    <source>
        <dbReference type="ARBA" id="ARBA00048975"/>
    </source>
</evidence>
<keyword evidence="9" id="KW-0443">Lipid metabolism</keyword>
<evidence type="ECO:0000256" key="4">
    <source>
        <dbReference type="ARBA" id="ARBA00020902"/>
    </source>
</evidence>
<proteinExistence type="inferred from homology"/>
<evidence type="ECO:0000256" key="5">
    <source>
        <dbReference type="ARBA" id="ARBA00022516"/>
    </source>
</evidence>
<dbReference type="PANTHER" id="PTHR30372:SF4">
    <property type="entry name" value="LIPID-A-DISACCHARIDE SYNTHASE, MITOCHONDRIAL-RELATED"/>
    <property type="match status" value="1"/>
</dbReference>
<dbReference type="RefSeq" id="WP_198881435.1">
    <property type="nucleotide sequence ID" value="NZ_JAEKJA010000005.1"/>
</dbReference>
<dbReference type="SUPFAM" id="SSF53756">
    <property type="entry name" value="UDP-Glycosyltransferase/glycogen phosphorylase"/>
    <property type="match status" value="1"/>
</dbReference>
<evidence type="ECO:0000256" key="7">
    <source>
        <dbReference type="ARBA" id="ARBA00022676"/>
    </source>
</evidence>
<dbReference type="Proteomes" id="UP000609531">
    <property type="component" value="Unassembled WGS sequence"/>
</dbReference>
<dbReference type="Pfam" id="PF02684">
    <property type="entry name" value="LpxB"/>
    <property type="match status" value="1"/>
</dbReference>
<organism evidence="11 12">
    <name type="scientific">Acuticoccus mangrovi</name>
    <dbReference type="NCBI Taxonomy" id="2796142"/>
    <lineage>
        <taxon>Bacteria</taxon>
        <taxon>Pseudomonadati</taxon>
        <taxon>Pseudomonadota</taxon>
        <taxon>Alphaproteobacteria</taxon>
        <taxon>Hyphomicrobiales</taxon>
        <taxon>Amorphaceae</taxon>
        <taxon>Acuticoccus</taxon>
    </lineage>
</organism>
<dbReference type="EMBL" id="JAEKJA010000005">
    <property type="protein sequence ID" value="MBJ3775550.1"/>
    <property type="molecule type" value="Genomic_DNA"/>
</dbReference>
<evidence type="ECO:0000256" key="2">
    <source>
        <dbReference type="ARBA" id="ARBA00007868"/>
    </source>
</evidence>
<evidence type="ECO:0000256" key="6">
    <source>
        <dbReference type="ARBA" id="ARBA00022556"/>
    </source>
</evidence>
<dbReference type="PANTHER" id="PTHR30372">
    <property type="entry name" value="LIPID-A-DISACCHARIDE SYNTHASE"/>
    <property type="match status" value="1"/>
</dbReference>
<dbReference type="AlphaFoldDB" id="A0A934IMX1"/>
<comment type="function">
    <text evidence="1">Condensation of UDP-2,3-diacylglucosamine and 2,3-diacylglucosamine-1-phosphate to form lipid A disaccharide, a precursor of lipid A, a phosphorylated glycolipid that anchors the lipopolysaccharide to the outer membrane of the cell.</text>
</comment>
<keyword evidence="12" id="KW-1185">Reference proteome</keyword>
<protein>
    <recommendedName>
        <fullName evidence="4">Lipid-A-disaccharide synthase</fullName>
        <ecNumber evidence="3">2.4.1.182</ecNumber>
    </recommendedName>
</protein>
<dbReference type="GO" id="GO:0008915">
    <property type="term" value="F:lipid-A-disaccharide synthase activity"/>
    <property type="evidence" value="ECO:0007669"/>
    <property type="project" value="UniProtKB-EC"/>
</dbReference>
<comment type="catalytic activity">
    <reaction evidence="10">
        <text>a lipid X + a UDP-2-N,3-O-bis[(3R)-3-hydroxyacyl]-alpha-D-glucosamine = a lipid A disaccharide + UDP + H(+)</text>
        <dbReference type="Rhea" id="RHEA:67828"/>
        <dbReference type="ChEBI" id="CHEBI:15378"/>
        <dbReference type="ChEBI" id="CHEBI:58223"/>
        <dbReference type="ChEBI" id="CHEBI:137748"/>
        <dbReference type="ChEBI" id="CHEBI:176338"/>
        <dbReference type="ChEBI" id="CHEBI:176343"/>
        <dbReference type="EC" id="2.4.1.182"/>
    </reaction>
</comment>
<reference evidence="11" key="1">
    <citation type="submission" date="2020-12" db="EMBL/GenBank/DDBJ databases">
        <title>Bacterial taxonomy.</title>
        <authorList>
            <person name="Pan X."/>
        </authorList>
    </citation>
    <scope>NUCLEOTIDE SEQUENCE</scope>
    <source>
        <strain evidence="11">B2012</strain>
    </source>
</reference>
<evidence type="ECO:0000256" key="9">
    <source>
        <dbReference type="ARBA" id="ARBA00023098"/>
    </source>
</evidence>
<accession>A0A934IMX1</accession>
<dbReference type="GO" id="GO:0016020">
    <property type="term" value="C:membrane"/>
    <property type="evidence" value="ECO:0007669"/>
    <property type="project" value="GOC"/>
</dbReference>
<gene>
    <name evidence="11" type="ORF">JCR33_07640</name>
</gene>
<dbReference type="EC" id="2.4.1.182" evidence="3"/>
<evidence type="ECO:0000313" key="11">
    <source>
        <dbReference type="EMBL" id="MBJ3775550.1"/>
    </source>
</evidence>
<keyword evidence="8" id="KW-0808">Transferase</keyword>
<dbReference type="GO" id="GO:0005543">
    <property type="term" value="F:phospholipid binding"/>
    <property type="evidence" value="ECO:0007669"/>
    <property type="project" value="TreeGrafter"/>
</dbReference>
<keyword evidence="7" id="KW-0328">Glycosyltransferase</keyword>
<sequence>MRRLRVAILAGEASGDHLGGALMHAIAARRAVEWMGVGGEDMMAAGLDPIFPLDEISVMGIDAIVRRLPQLLSRIREAAERVVAFAPDVVVIIDAPEFNHRVAKRVRKALPGVPIVNYVSPTIWAWRPGRAKAMRPYVDLVLALFPFEPEAHARLGGPRCVYVGHPLYEATAATVPPGETLLVLPGSRRGEIDRLMPVFGAAIGRLAPALPVELLAVPWQRKRIEAHLADWPVQPAIVSGPGAKAQAFAKARAALAASGTVTLELAAARVPMVVAYKLDFAYRQVKRLHWLLPIVKAPSMVLANIAIGRNDIPAFLEEDANPEALAAALAPLLKPESEARALQMRAFDDFAAEMAVATSPAEQAADAVLSVLPPSAAEDSGSGATGA</sequence>
<comment type="similarity">
    <text evidence="2">Belongs to the LpxB family.</text>
</comment>
<evidence type="ECO:0000256" key="8">
    <source>
        <dbReference type="ARBA" id="ARBA00022679"/>
    </source>
</evidence>
<keyword evidence="6" id="KW-0441">Lipid A biosynthesis</keyword>
<evidence type="ECO:0000256" key="1">
    <source>
        <dbReference type="ARBA" id="ARBA00002056"/>
    </source>
</evidence>
<name>A0A934IMX1_9HYPH</name>